<dbReference type="AlphaFoldDB" id="A0AAV4DTI6"/>
<dbReference type="EMBL" id="BLXT01008305">
    <property type="protein sequence ID" value="GFO47355.1"/>
    <property type="molecule type" value="Genomic_DNA"/>
</dbReference>
<name>A0AAV4DTI6_9GAST</name>
<sequence length="416" mass="47185">MQTCAWNDRCTHDDIGVVFRTRCEQNWERLALKLLERDYQAVEQEIREYQQRYIENRQAYMDAVLQDHEQNMARIPLHRKSEPVPLDEFDSKFIKHNQALERMGTSLRRGARRVQSAGVRRRVQVQDRVERMDISLRDLVGETPSSGHFATAQGTAVEPSSSIQPVSILRRPHNIPKSQRQAHVESYNDGGRYLQSNLFALQESDGVNRPRPVSASSLREGDITRSRPRSGRRHIGKDNENIMSPAFVTQRNERSLKYETTRPVLVKPKSAKQARRNSTGLTGKKPPGHTGGKMSAQLQTGMFNTSNMRADSTDRNATGINSQENCSDGRSLDTDGLPLQQHQSEESLTLDDTDQVEVSKPTVSVRVQSAFTRRPGFIDDFSNDEQAMRDMEEDFKKTALGLQKKLGIHGNGVILF</sequence>
<keyword evidence="4" id="KW-1185">Reference proteome</keyword>
<feature type="region of interest" description="Disordered" evidence="2">
    <location>
        <begin position="268"/>
        <end position="294"/>
    </location>
</feature>
<gene>
    <name evidence="3" type="ORF">PoB_007386000</name>
</gene>
<evidence type="ECO:0000256" key="1">
    <source>
        <dbReference type="SAM" id="Coils"/>
    </source>
</evidence>
<proteinExistence type="predicted"/>
<evidence type="ECO:0000313" key="3">
    <source>
        <dbReference type="EMBL" id="GFO47355.1"/>
    </source>
</evidence>
<organism evidence="3 4">
    <name type="scientific">Plakobranchus ocellatus</name>
    <dbReference type="NCBI Taxonomy" id="259542"/>
    <lineage>
        <taxon>Eukaryota</taxon>
        <taxon>Metazoa</taxon>
        <taxon>Spiralia</taxon>
        <taxon>Lophotrochozoa</taxon>
        <taxon>Mollusca</taxon>
        <taxon>Gastropoda</taxon>
        <taxon>Heterobranchia</taxon>
        <taxon>Euthyneura</taxon>
        <taxon>Panpulmonata</taxon>
        <taxon>Sacoglossa</taxon>
        <taxon>Placobranchoidea</taxon>
        <taxon>Plakobranchidae</taxon>
        <taxon>Plakobranchus</taxon>
    </lineage>
</organism>
<dbReference type="Proteomes" id="UP000735302">
    <property type="component" value="Unassembled WGS sequence"/>
</dbReference>
<feature type="compositionally biased region" description="Polar residues" evidence="2">
    <location>
        <begin position="310"/>
        <end position="328"/>
    </location>
</feature>
<feature type="coiled-coil region" evidence="1">
    <location>
        <begin position="32"/>
        <end position="59"/>
    </location>
</feature>
<feature type="region of interest" description="Disordered" evidence="2">
    <location>
        <begin position="310"/>
        <end position="337"/>
    </location>
</feature>
<comment type="caution">
    <text evidence="3">The sequence shown here is derived from an EMBL/GenBank/DDBJ whole genome shotgun (WGS) entry which is preliminary data.</text>
</comment>
<keyword evidence="1" id="KW-0175">Coiled coil</keyword>
<reference evidence="3 4" key="1">
    <citation type="journal article" date="2021" name="Elife">
        <title>Chloroplast acquisition without the gene transfer in kleptoplastic sea slugs, Plakobranchus ocellatus.</title>
        <authorList>
            <person name="Maeda T."/>
            <person name="Takahashi S."/>
            <person name="Yoshida T."/>
            <person name="Shimamura S."/>
            <person name="Takaki Y."/>
            <person name="Nagai Y."/>
            <person name="Toyoda A."/>
            <person name="Suzuki Y."/>
            <person name="Arimoto A."/>
            <person name="Ishii H."/>
            <person name="Satoh N."/>
            <person name="Nishiyama T."/>
            <person name="Hasebe M."/>
            <person name="Maruyama T."/>
            <person name="Minagawa J."/>
            <person name="Obokata J."/>
            <person name="Shigenobu S."/>
        </authorList>
    </citation>
    <scope>NUCLEOTIDE SEQUENCE [LARGE SCALE GENOMIC DNA]</scope>
</reference>
<feature type="region of interest" description="Disordered" evidence="2">
    <location>
        <begin position="203"/>
        <end position="240"/>
    </location>
</feature>
<accession>A0AAV4DTI6</accession>
<evidence type="ECO:0000256" key="2">
    <source>
        <dbReference type="SAM" id="MobiDB-lite"/>
    </source>
</evidence>
<feature type="compositionally biased region" description="Basic residues" evidence="2">
    <location>
        <begin position="226"/>
        <end position="235"/>
    </location>
</feature>
<protein>
    <submittedName>
        <fullName evidence="3">Uncharacterized protein</fullName>
    </submittedName>
</protein>
<evidence type="ECO:0000313" key="4">
    <source>
        <dbReference type="Proteomes" id="UP000735302"/>
    </source>
</evidence>